<dbReference type="InterPro" id="IPR000571">
    <property type="entry name" value="Znf_CCCH"/>
</dbReference>
<evidence type="ECO:0000259" key="3">
    <source>
        <dbReference type="PROSITE" id="PS50103"/>
    </source>
</evidence>
<feature type="region of interest" description="Disordered" evidence="2">
    <location>
        <begin position="251"/>
        <end position="273"/>
    </location>
</feature>
<protein>
    <recommendedName>
        <fullName evidence="3">C3H1-type domain-containing protein</fullName>
    </recommendedName>
</protein>
<feature type="region of interest" description="Disordered" evidence="2">
    <location>
        <begin position="339"/>
        <end position="363"/>
    </location>
</feature>
<evidence type="ECO:0000256" key="2">
    <source>
        <dbReference type="SAM" id="MobiDB-lite"/>
    </source>
</evidence>
<feature type="region of interest" description="Disordered" evidence="2">
    <location>
        <begin position="1"/>
        <end position="27"/>
    </location>
</feature>
<evidence type="ECO:0000313" key="4">
    <source>
        <dbReference type="EMBL" id="CDJ37873.1"/>
    </source>
</evidence>
<keyword evidence="1" id="KW-0479">Metal-binding</keyword>
<gene>
    <name evidence="4" type="ORF">ETH_00021890</name>
</gene>
<reference evidence="4" key="1">
    <citation type="submission" date="2013-10" db="EMBL/GenBank/DDBJ databases">
        <title>Genomic analysis of the causative agents of coccidiosis in chickens.</title>
        <authorList>
            <person name="Reid A.J."/>
            <person name="Blake D."/>
            <person name="Billington K."/>
            <person name="Browne H."/>
            <person name="Dunn M."/>
            <person name="Hung S."/>
            <person name="Kawahara F."/>
            <person name="Miranda-Saavedra D."/>
            <person name="Mourier T."/>
            <person name="Nagra H."/>
            <person name="Otto T.D."/>
            <person name="Rawlings N."/>
            <person name="Sanchez A."/>
            <person name="Sanders M."/>
            <person name="Subramaniam C."/>
            <person name="Tay Y."/>
            <person name="Dear P."/>
            <person name="Doerig C."/>
            <person name="Gruber A."/>
            <person name="Parkinson J."/>
            <person name="Shirley M."/>
            <person name="Wan K.L."/>
            <person name="Berriman M."/>
            <person name="Tomley F."/>
            <person name="Pain A."/>
        </authorList>
    </citation>
    <scope>NUCLEOTIDE SEQUENCE [LARGE SCALE GENOMIC DNA]</scope>
    <source>
        <strain evidence="4">Houghton</strain>
    </source>
</reference>
<evidence type="ECO:0000313" key="5">
    <source>
        <dbReference type="Proteomes" id="UP000030747"/>
    </source>
</evidence>
<keyword evidence="1" id="KW-0862">Zinc</keyword>
<dbReference type="EMBL" id="HG673788">
    <property type="protein sequence ID" value="CDJ37873.1"/>
    <property type="molecule type" value="Genomic_DNA"/>
</dbReference>
<dbReference type="Proteomes" id="UP000030747">
    <property type="component" value="Unassembled WGS sequence"/>
</dbReference>
<keyword evidence="5" id="KW-1185">Reference proteome</keyword>
<reference evidence="4" key="2">
    <citation type="submission" date="2013-10" db="EMBL/GenBank/DDBJ databases">
        <authorList>
            <person name="Aslett M."/>
        </authorList>
    </citation>
    <scope>NUCLEOTIDE SEQUENCE [LARGE SCALE GENOMIC DNA]</scope>
    <source>
        <strain evidence="4">Houghton</strain>
    </source>
</reference>
<keyword evidence="1" id="KW-0863">Zinc-finger</keyword>
<feature type="compositionally biased region" description="Low complexity" evidence="2">
    <location>
        <begin position="15"/>
        <end position="27"/>
    </location>
</feature>
<dbReference type="AlphaFoldDB" id="U6KR32"/>
<sequence>MMKMSPTPPPPPGLGDPAAPAAAAAAAAAAAFQPQQLASFAPGDLASATALLQQYRLELQQQQLQHQQLQQQQQGNVASPLNPRPFQAFPREAPAEESPPEAAALKGPDLKLQLLLESAAAAVVGGRLDLSLLSFKQRLALVDLVHYKQCQLQQLLQHTNLLLQELEKSREGYLELSRLLLLFPAARAAMAKAAAPHNLPRPVSGAHAAALTPPMPWLSPFESIADGAGGGHGGGGGGSSRVAAAAAAAAARGSPTATSESLHAAEHEADPPEEDLLAHVSPAFTRSNTRSRTTPAVRGSPETWMEKVCGGEQEAYNSLTESELFKRCFSVGSSMAEATATTSADTPGGGVEERAREPSEGNVSGLSGEFAMLQTHAQQGGVLGGEEPAEASRATPDSSPFLQRNMRRTTTLPNGSLAGKVVLLGGSPAPAREAALQVPPAAAALQEFASPAKSEVGGAWPPPAAAAAAPTAGNRSSSGRCVRIDANVLAAAATIRQHDYTNLLEGSSSSMTALLGDLKLLQEASATVQAAAVARSIPGEDPNAFFQRNNRRTTTLPGTMANVKICATDVQRVLHTRGRCKPCAFYYNKRKGCRNGAECEFCHHEEHSKLTLKQWKKHQQRAHRTRLLEDCEGAEASAVDFQAPGVLLESADGAAIPAFASAHVAAAADVQHPIIPRQYALNTAGLMPESLAHVRDKLAELTNTNEATLPEGN</sequence>
<dbReference type="GO" id="GO:0008270">
    <property type="term" value="F:zinc ion binding"/>
    <property type="evidence" value="ECO:0007669"/>
    <property type="project" value="UniProtKB-KW"/>
</dbReference>
<dbReference type="PROSITE" id="PS50103">
    <property type="entry name" value="ZF_C3H1"/>
    <property type="match status" value="1"/>
</dbReference>
<dbReference type="RefSeq" id="XP_013228711.1">
    <property type="nucleotide sequence ID" value="XM_013373257.1"/>
</dbReference>
<feature type="region of interest" description="Disordered" evidence="2">
    <location>
        <begin position="67"/>
        <end position="103"/>
    </location>
</feature>
<feature type="compositionally biased region" description="Pro residues" evidence="2">
    <location>
        <begin position="1"/>
        <end position="14"/>
    </location>
</feature>
<proteinExistence type="predicted"/>
<feature type="compositionally biased region" description="Polar residues" evidence="2">
    <location>
        <begin position="395"/>
        <end position="404"/>
    </location>
</feature>
<dbReference type="GeneID" id="25253493"/>
<dbReference type="VEuPathDB" id="ToxoDB:ETH2_1047000"/>
<feature type="zinc finger region" description="C3H1-type" evidence="1">
    <location>
        <begin position="582"/>
        <end position="607"/>
    </location>
</feature>
<organism evidence="4 5">
    <name type="scientific">Eimeria tenella</name>
    <name type="common">Coccidian parasite</name>
    <dbReference type="NCBI Taxonomy" id="5802"/>
    <lineage>
        <taxon>Eukaryota</taxon>
        <taxon>Sar</taxon>
        <taxon>Alveolata</taxon>
        <taxon>Apicomplexa</taxon>
        <taxon>Conoidasida</taxon>
        <taxon>Coccidia</taxon>
        <taxon>Eucoccidiorida</taxon>
        <taxon>Eimeriorina</taxon>
        <taxon>Eimeriidae</taxon>
        <taxon>Eimeria</taxon>
    </lineage>
</organism>
<dbReference type="VEuPathDB" id="ToxoDB:ETH_00021890"/>
<name>U6KR32_EIMTE</name>
<feature type="domain" description="C3H1-type" evidence="3">
    <location>
        <begin position="582"/>
        <end position="607"/>
    </location>
</feature>
<feature type="region of interest" description="Disordered" evidence="2">
    <location>
        <begin position="381"/>
        <end position="404"/>
    </location>
</feature>
<dbReference type="OrthoDB" id="435819at2759"/>
<accession>U6KR32</accession>
<evidence type="ECO:0000256" key="1">
    <source>
        <dbReference type="PROSITE-ProRule" id="PRU00723"/>
    </source>
</evidence>